<keyword evidence="1" id="KW-1133">Transmembrane helix</keyword>
<evidence type="ECO:0000313" key="2">
    <source>
        <dbReference type="EMBL" id="PRZ09886.1"/>
    </source>
</evidence>
<name>A0ABX5EJJ5_9MICO</name>
<dbReference type="EMBL" id="PVTX01000001">
    <property type="protein sequence ID" value="PRZ09886.1"/>
    <property type="molecule type" value="Genomic_DNA"/>
</dbReference>
<gene>
    <name evidence="2" type="ORF">BCL65_10124</name>
</gene>
<reference evidence="2 3" key="1">
    <citation type="submission" date="2018-03" db="EMBL/GenBank/DDBJ databases">
        <title>Comparative analysis of microorganisms from saline springs in Andes Mountain Range, Colombia.</title>
        <authorList>
            <person name="Rubin E."/>
        </authorList>
    </citation>
    <scope>NUCLEOTIDE SEQUENCE [LARGE SCALE GENOMIC DNA]</scope>
    <source>
        <strain evidence="2 3">CG 23</strain>
    </source>
</reference>
<evidence type="ECO:0000256" key="1">
    <source>
        <dbReference type="SAM" id="Phobius"/>
    </source>
</evidence>
<dbReference type="Proteomes" id="UP000239895">
    <property type="component" value="Unassembled WGS sequence"/>
</dbReference>
<accession>A0ABX5EJJ5</accession>
<comment type="caution">
    <text evidence="2">The sequence shown here is derived from an EMBL/GenBank/DDBJ whole genome shotgun (WGS) entry which is preliminary data.</text>
</comment>
<proteinExistence type="predicted"/>
<keyword evidence="3" id="KW-1185">Reference proteome</keyword>
<dbReference type="RefSeq" id="WP_106264086.1">
    <property type="nucleotide sequence ID" value="NZ_PVTX01000001.1"/>
</dbReference>
<sequence>MSKNDGARREASGSKSAKILYRPFGLASSIVGGLVAGQVFRQVYKRLAPGHPDDPPKPLESEYAMREIVLASLLQGAIFALVKALIDRGGARMFQRWTGEWPGD</sequence>
<feature type="transmembrane region" description="Helical" evidence="1">
    <location>
        <begin position="20"/>
        <end position="40"/>
    </location>
</feature>
<keyword evidence="1" id="KW-0472">Membrane</keyword>
<dbReference type="Pfam" id="PF14019">
    <property type="entry name" value="DUF4235"/>
    <property type="match status" value="1"/>
</dbReference>
<evidence type="ECO:0000313" key="3">
    <source>
        <dbReference type="Proteomes" id="UP000239895"/>
    </source>
</evidence>
<protein>
    <submittedName>
        <fullName evidence="2">Uncharacterized protein DUF4235</fullName>
    </submittedName>
</protein>
<dbReference type="InterPro" id="IPR025329">
    <property type="entry name" value="DUF4235"/>
</dbReference>
<organism evidence="2 3">
    <name type="scientific">Isoptericola halotolerans</name>
    <dbReference type="NCBI Taxonomy" id="300560"/>
    <lineage>
        <taxon>Bacteria</taxon>
        <taxon>Bacillati</taxon>
        <taxon>Actinomycetota</taxon>
        <taxon>Actinomycetes</taxon>
        <taxon>Micrococcales</taxon>
        <taxon>Promicromonosporaceae</taxon>
        <taxon>Isoptericola</taxon>
    </lineage>
</organism>
<feature type="transmembrane region" description="Helical" evidence="1">
    <location>
        <begin position="68"/>
        <end position="86"/>
    </location>
</feature>
<keyword evidence="1" id="KW-0812">Transmembrane</keyword>